<feature type="compositionally biased region" description="Basic and acidic residues" evidence="1">
    <location>
        <begin position="100"/>
        <end position="110"/>
    </location>
</feature>
<organism evidence="2 3">
    <name type="scientific">Sphagnum troendelagicum</name>
    <dbReference type="NCBI Taxonomy" id="128251"/>
    <lineage>
        <taxon>Eukaryota</taxon>
        <taxon>Viridiplantae</taxon>
        <taxon>Streptophyta</taxon>
        <taxon>Embryophyta</taxon>
        <taxon>Bryophyta</taxon>
        <taxon>Sphagnophytina</taxon>
        <taxon>Sphagnopsida</taxon>
        <taxon>Sphagnales</taxon>
        <taxon>Sphagnaceae</taxon>
        <taxon>Sphagnum</taxon>
    </lineage>
</organism>
<evidence type="ECO:0000313" key="2">
    <source>
        <dbReference type="EMBL" id="CAK9211294.1"/>
    </source>
</evidence>
<dbReference type="EMBL" id="OZ019910">
    <property type="protein sequence ID" value="CAK9211294.1"/>
    <property type="molecule type" value="Genomic_DNA"/>
</dbReference>
<accession>A0ABP0U3H7</accession>
<evidence type="ECO:0000313" key="3">
    <source>
        <dbReference type="Proteomes" id="UP001497512"/>
    </source>
</evidence>
<name>A0ABP0U3H7_9BRYO</name>
<reference evidence="2" key="1">
    <citation type="submission" date="2024-02" db="EMBL/GenBank/DDBJ databases">
        <authorList>
            <consortium name="ELIXIR-Norway"/>
            <consortium name="Elixir Norway"/>
        </authorList>
    </citation>
    <scope>NUCLEOTIDE SEQUENCE</scope>
</reference>
<sequence length="110" mass="11983">MGSAVKRSAQERRLRLLVFSGNDKKPSLPAEFGVFLAHRVHYYDGDAAAAVSLVSVYDMTERAEEGVLQVVLSTTGCCCSCRQKRGSETKPESLRGSGGDARKEQSREDS</sequence>
<protein>
    <submittedName>
        <fullName evidence="2">Uncharacterized protein</fullName>
    </submittedName>
</protein>
<dbReference type="Proteomes" id="UP001497512">
    <property type="component" value="Chromosome 18"/>
</dbReference>
<gene>
    <name evidence="2" type="ORF">CSSPTR1EN2_LOCUS10587</name>
</gene>
<evidence type="ECO:0000256" key="1">
    <source>
        <dbReference type="SAM" id="MobiDB-lite"/>
    </source>
</evidence>
<feature type="region of interest" description="Disordered" evidence="1">
    <location>
        <begin position="83"/>
        <end position="110"/>
    </location>
</feature>
<proteinExistence type="predicted"/>
<keyword evidence="3" id="KW-1185">Reference proteome</keyword>